<feature type="compositionally biased region" description="Basic and acidic residues" evidence="1">
    <location>
        <begin position="1"/>
        <end position="24"/>
    </location>
</feature>
<dbReference type="InterPro" id="IPR004499">
    <property type="entry name" value="Pro-tRNA-ligase_IIa_arc-type"/>
</dbReference>
<reference evidence="4 5" key="2">
    <citation type="submission" date="2024-05" db="EMBL/GenBank/DDBJ databases">
        <authorList>
            <person name="Chen Y."/>
            <person name="Shah S."/>
            <person name="Dougan E. K."/>
            <person name="Thang M."/>
            <person name="Chan C."/>
        </authorList>
    </citation>
    <scope>NUCLEOTIDE SEQUENCE [LARGE SCALE GENOMIC DNA]</scope>
</reference>
<dbReference type="GO" id="GO:0005737">
    <property type="term" value="C:cytoplasm"/>
    <property type="evidence" value="ECO:0007669"/>
    <property type="project" value="InterPro"/>
</dbReference>
<keyword evidence="4" id="KW-0436">Ligase</keyword>
<dbReference type="PANTHER" id="PTHR43382">
    <property type="entry name" value="PROLYL-TRNA SYNTHETASE"/>
    <property type="match status" value="1"/>
</dbReference>
<feature type="compositionally biased region" description="Low complexity" evidence="1">
    <location>
        <begin position="80"/>
        <end position="91"/>
    </location>
</feature>
<sequence>MKRKHSDSGEKVQKPKQIEDEGKKLKLSPKKNRKTLAGQKQTEELSKEPSDKKGLRPTKKTRAKTQNHENHEDQEDQEATARTAGTAAGKPAKPKATEDVEAEQQRRALQREIQQLVMRLRSEGKTPAEIKSATKELKAKSDWTKKEKLPKAKKEKQRLWEETAAKKRKEHLQKQHDLVIIPVVWRGRHDKLDVLKAAEDIKACLSQQGLDVWLDSRRHLTPGQKFAHWEHRGVLLRVEIGPEDLKAGVCQVCLAHTPGDYKSVQRKRVGLPPSGTRSLLLRLKEWGLEQLEIERRAGDSDEEASDAEAPQGKKEKILAKAPALAEDVQGNWGPRIQERGAKGTKAGKKRKKKL</sequence>
<dbReference type="EMBL" id="CAMXCT010000037">
    <property type="protein sequence ID" value="CAI3972838.1"/>
    <property type="molecule type" value="Genomic_DNA"/>
</dbReference>
<dbReference type="InterPro" id="IPR036621">
    <property type="entry name" value="Anticodon-bd_dom_sf"/>
</dbReference>
<feature type="compositionally biased region" description="Basic and acidic residues" evidence="1">
    <location>
        <begin position="95"/>
        <end position="107"/>
    </location>
</feature>
<feature type="compositionally biased region" description="Basic residues" evidence="1">
    <location>
        <begin position="25"/>
        <end position="34"/>
    </location>
</feature>
<keyword evidence="5" id="KW-1185">Reference proteome</keyword>
<accession>A0A9P1BG32</accession>
<dbReference type="GO" id="GO:0004827">
    <property type="term" value="F:proline-tRNA ligase activity"/>
    <property type="evidence" value="ECO:0007669"/>
    <property type="project" value="InterPro"/>
</dbReference>
<feature type="domain" description="Anticodon-binding" evidence="2">
    <location>
        <begin position="178"/>
        <end position="252"/>
    </location>
</feature>
<feature type="region of interest" description="Disordered" evidence="1">
    <location>
        <begin position="124"/>
        <end position="158"/>
    </location>
</feature>
<feature type="compositionally biased region" description="Basic residues" evidence="1">
    <location>
        <begin position="55"/>
        <end position="65"/>
    </location>
</feature>
<reference evidence="3" key="1">
    <citation type="submission" date="2022-10" db="EMBL/GenBank/DDBJ databases">
        <authorList>
            <person name="Chen Y."/>
            <person name="Dougan E. K."/>
            <person name="Chan C."/>
            <person name="Rhodes N."/>
            <person name="Thang M."/>
        </authorList>
    </citation>
    <scope>NUCLEOTIDE SEQUENCE</scope>
</reference>
<dbReference type="EMBL" id="CAMXCT030000037">
    <property type="protein sequence ID" value="CAL4760150.1"/>
    <property type="molecule type" value="Genomic_DNA"/>
</dbReference>
<dbReference type="Proteomes" id="UP001152797">
    <property type="component" value="Unassembled WGS sequence"/>
</dbReference>
<dbReference type="GO" id="GO:0017101">
    <property type="term" value="C:aminoacyl-tRNA synthetase multienzyme complex"/>
    <property type="evidence" value="ECO:0007669"/>
    <property type="project" value="TreeGrafter"/>
</dbReference>
<dbReference type="AlphaFoldDB" id="A0A9P1BG32"/>
<proteinExistence type="predicted"/>
<protein>
    <submittedName>
        <fullName evidence="4">Proline--tRNA ligase</fullName>
    </submittedName>
</protein>
<evidence type="ECO:0000259" key="2">
    <source>
        <dbReference type="Pfam" id="PF03129"/>
    </source>
</evidence>
<dbReference type="Pfam" id="PF03129">
    <property type="entry name" value="HGTP_anticodon"/>
    <property type="match status" value="1"/>
</dbReference>
<feature type="compositionally biased region" description="Basic residues" evidence="1">
    <location>
        <begin position="345"/>
        <end position="354"/>
    </location>
</feature>
<organism evidence="3">
    <name type="scientific">Cladocopium goreaui</name>
    <dbReference type="NCBI Taxonomy" id="2562237"/>
    <lineage>
        <taxon>Eukaryota</taxon>
        <taxon>Sar</taxon>
        <taxon>Alveolata</taxon>
        <taxon>Dinophyceae</taxon>
        <taxon>Suessiales</taxon>
        <taxon>Symbiodiniaceae</taxon>
        <taxon>Cladocopium</taxon>
    </lineage>
</organism>
<dbReference type="PANTHER" id="PTHR43382:SF3">
    <property type="entry name" value="PROLINE--TRNA LIGASE, CHLOROPLASTIC_MITOCHONDRIAL"/>
    <property type="match status" value="1"/>
</dbReference>
<dbReference type="SUPFAM" id="SSF52954">
    <property type="entry name" value="Class II aaRS ABD-related"/>
    <property type="match status" value="1"/>
</dbReference>
<name>A0A9P1BG32_9DINO</name>
<evidence type="ECO:0000313" key="4">
    <source>
        <dbReference type="EMBL" id="CAL4760150.1"/>
    </source>
</evidence>
<gene>
    <name evidence="3" type="ORF">C1SCF055_LOCUS1382</name>
</gene>
<evidence type="ECO:0000256" key="1">
    <source>
        <dbReference type="SAM" id="MobiDB-lite"/>
    </source>
</evidence>
<evidence type="ECO:0000313" key="3">
    <source>
        <dbReference type="EMBL" id="CAI3972838.1"/>
    </source>
</evidence>
<comment type="caution">
    <text evidence="3">The sequence shown here is derived from an EMBL/GenBank/DDBJ whole genome shotgun (WGS) entry which is preliminary data.</text>
</comment>
<dbReference type="GO" id="GO:0005524">
    <property type="term" value="F:ATP binding"/>
    <property type="evidence" value="ECO:0007669"/>
    <property type="project" value="InterPro"/>
</dbReference>
<evidence type="ECO:0000313" key="5">
    <source>
        <dbReference type="Proteomes" id="UP001152797"/>
    </source>
</evidence>
<feature type="compositionally biased region" description="Basic and acidic residues" evidence="1">
    <location>
        <begin position="41"/>
        <end position="54"/>
    </location>
</feature>
<dbReference type="OrthoDB" id="548194at2759"/>
<dbReference type="Gene3D" id="3.40.50.800">
    <property type="entry name" value="Anticodon-binding domain"/>
    <property type="match status" value="1"/>
</dbReference>
<dbReference type="InterPro" id="IPR004154">
    <property type="entry name" value="Anticodon-bd"/>
</dbReference>
<dbReference type="EMBL" id="CAMXCT020000037">
    <property type="protein sequence ID" value="CAL1126213.1"/>
    <property type="molecule type" value="Genomic_DNA"/>
</dbReference>
<dbReference type="GO" id="GO:0006433">
    <property type="term" value="P:prolyl-tRNA aminoacylation"/>
    <property type="evidence" value="ECO:0007669"/>
    <property type="project" value="InterPro"/>
</dbReference>
<feature type="region of interest" description="Disordered" evidence="1">
    <location>
        <begin position="1"/>
        <end position="107"/>
    </location>
</feature>
<feature type="region of interest" description="Disordered" evidence="1">
    <location>
        <begin position="296"/>
        <end position="354"/>
    </location>
</feature>